<evidence type="ECO:0000256" key="7">
    <source>
        <dbReference type="ARBA" id="ARBA00022840"/>
    </source>
</evidence>
<feature type="transmembrane region" description="Helical" evidence="9">
    <location>
        <begin position="194"/>
        <end position="214"/>
    </location>
</feature>
<protein>
    <recommendedName>
        <fullName evidence="2">histidine kinase</fullName>
        <ecNumber evidence="2">2.7.13.3</ecNumber>
    </recommendedName>
</protein>
<name>A0A3D9JTZ6_9BACL</name>
<feature type="transmembrane region" description="Helical" evidence="9">
    <location>
        <begin position="26"/>
        <end position="46"/>
    </location>
</feature>
<dbReference type="PRINTS" id="PR00344">
    <property type="entry name" value="BCTRLSENSOR"/>
</dbReference>
<dbReference type="InterPro" id="IPR003594">
    <property type="entry name" value="HATPase_dom"/>
</dbReference>
<keyword evidence="7" id="KW-0067">ATP-binding</keyword>
<dbReference type="OrthoDB" id="9121833at2"/>
<evidence type="ECO:0000256" key="5">
    <source>
        <dbReference type="ARBA" id="ARBA00022741"/>
    </source>
</evidence>
<organism evidence="11 12">
    <name type="scientific">Cohnella phaseoli</name>
    <dbReference type="NCBI Taxonomy" id="456490"/>
    <lineage>
        <taxon>Bacteria</taxon>
        <taxon>Bacillati</taxon>
        <taxon>Bacillota</taxon>
        <taxon>Bacilli</taxon>
        <taxon>Bacillales</taxon>
        <taxon>Paenibacillaceae</taxon>
        <taxon>Cohnella</taxon>
    </lineage>
</organism>
<evidence type="ECO:0000256" key="8">
    <source>
        <dbReference type="ARBA" id="ARBA00023012"/>
    </source>
</evidence>
<dbReference type="RefSeq" id="WP_116061199.1">
    <property type="nucleotide sequence ID" value="NZ_QRDZ01000009.1"/>
</dbReference>
<dbReference type="PANTHER" id="PTHR43065">
    <property type="entry name" value="SENSOR HISTIDINE KINASE"/>
    <property type="match status" value="1"/>
</dbReference>
<evidence type="ECO:0000256" key="4">
    <source>
        <dbReference type="ARBA" id="ARBA00022679"/>
    </source>
</evidence>
<keyword evidence="8" id="KW-0902">Two-component regulatory system</keyword>
<evidence type="ECO:0000259" key="10">
    <source>
        <dbReference type="PROSITE" id="PS50109"/>
    </source>
</evidence>
<keyword evidence="9" id="KW-1133">Transmembrane helix</keyword>
<feature type="domain" description="Histidine kinase" evidence="10">
    <location>
        <begin position="290"/>
        <end position="499"/>
    </location>
</feature>
<evidence type="ECO:0000256" key="1">
    <source>
        <dbReference type="ARBA" id="ARBA00000085"/>
    </source>
</evidence>
<evidence type="ECO:0000256" key="6">
    <source>
        <dbReference type="ARBA" id="ARBA00022777"/>
    </source>
</evidence>
<dbReference type="InterPro" id="IPR004358">
    <property type="entry name" value="Sig_transdc_His_kin-like_C"/>
</dbReference>
<dbReference type="GO" id="GO:0000160">
    <property type="term" value="P:phosphorelay signal transduction system"/>
    <property type="evidence" value="ECO:0007669"/>
    <property type="project" value="UniProtKB-KW"/>
</dbReference>
<dbReference type="InterPro" id="IPR036890">
    <property type="entry name" value="HATPase_C_sf"/>
</dbReference>
<keyword evidence="12" id="KW-1185">Reference proteome</keyword>
<accession>A0A3D9JTZ6</accession>
<dbReference type="EMBL" id="QRDZ01000009">
    <property type="protein sequence ID" value="RED77591.1"/>
    <property type="molecule type" value="Genomic_DNA"/>
</dbReference>
<gene>
    <name evidence="11" type="ORF">DFP98_109202</name>
</gene>
<dbReference type="PROSITE" id="PS50109">
    <property type="entry name" value="HIS_KIN"/>
    <property type="match status" value="1"/>
</dbReference>
<evidence type="ECO:0000313" key="12">
    <source>
        <dbReference type="Proteomes" id="UP000256977"/>
    </source>
</evidence>
<dbReference type="PANTHER" id="PTHR43065:SF10">
    <property type="entry name" value="PEROXIDE STRESS-ACTIVATED HISTIDINE KINASE MAK3"/>
    <property type="match status" value="1"/>
</dbReference>
<dbReference type="EC" id="2.7.13.3" evidence="2"/>
<evidence type="ECO:0000313" key="11">
    <source>
        <dbReference type="EMBL" id="RED77591.1"/>
    </source>
</evidence>
<dbReference type="Gene3D" id="3.30.565.10">
    <property type="entry name" value="Histidine kinase-like ATPase, C-terminal domain"/>
    <property type="match status" value="1"/>
</dbReference>
<evidence type="ECO:0000256" key="3">
    <source>
        <dbReference type="ARBA" id="ARBA00022553"/>
    </source>
</evidence>
<comment type="catalytic activity">
    <reaction evidence="1">
        <text>ATP + protein L-histidine = ADP + protein N-phospho-L-histidine.</text>
        <dbReference type="EC" id="2.7.13.3"/>
    </reaction>
</comment>
<feature type="transmembrane region" description="Helical" evidence="9">
    <location>
        <begin position="161"/>
        <end position="182"/>
    </location>
</feature>
<keyword evidence="6 11" id="KW-0418">Kinase</keyword>
<feature type="transmembrane region" description="Helical" evidence="9">
    <location>
        <begin position="114"/>
        <end position="131"/>
    </location>
</feature>
<dbReference type="InterPro" id="IPR005467">
    <property type="entry name" value="His_kinase_dom"/>
</dbReference>
<evidence type="ECO:0000256" key="9">
    <source>
        <dbReference type="SAM" id="Phobius"/>
    </source>
</evidence>
<reference evidence="11 12" key="1">
    <citation type="submission" date="2018-07" db="EMBL/GenBank/DDBJ databases">
        <title>Genomic Encyclopedia of Type Strains, Phase III (KMG-III): the genomes of soil and plant-associated and newly described type strains.</title>
        <authorList>
            <person name="Whitman W."/>
        </authorList>
    </citation>
    <scope>NUCLEOTIDE SEQUENCE [LARGE SCALE GENOMIC DNA]</scope>
    <source>
        <strain evidence="11 12">CECT 7287</strain>
    </source>
</reference>
<keyword evidence="5" id="KW-0547">Nucleotide-binding</keyword>
<proteinExistence type="predicted"/>
<dbReference type="SUPFAM" id="SSF55874">
    <property type="entry name" value="ATPase domain of HSP90 chaperone/DNA topoisomerase II/histidine kinase"/>
    <property type="match status" value="1"/>
</dbReference>
<feature type="transmembrane region" description="Helical" evidence="9">
    <location>
        <begin position="240"/>
        <end position="263"/>
    </location>
</feature>
<evidence type="ECO:0000256" key="2">
    <source>
        <dbReference type="ARBA" id="ARBA00012438"/>
    </source>
</evidence>
<keyword evidence="4" id="KW-0808">Transferase</keyword>
<feature type="transmembrane region" description="Helical" evidence="9">
    <location>
        <begin position="81"/>
        <end position="102"/>
    </location>
</feature>
<keyword evidence="9" id="KW-0472">Membrane</keyword>
<sequence length="518" mass="58937">MIYTILLLTVLSIFMLVRNYRNRYSWLFVLMITGMSLSFLGMILNVAKLGNYQYPSHALYALDYRIYLYLSHWKINYYDTVRLQLVGIAVYLVGLPLFALEFIRRRNKGRAGQWLRAGLLALPPIGYVWFYEPETRYSFYIWLASGNGGGTLRLALQAADALHIAWILLYLFWPVWLLFSYYRHSRISFKRKQIFSLVISLLIMNGLFIAIFILGPYNQLYLYSDAARLLQFPSREAPGFYYRLLPLVMLLAVQVTAVTLILFKGIDATTIFKIRSINRNVGGLNHNLKGVFHSFKNTMFTVKILAEQAEHAYGTEDGLKAIRRLQQISEASLSQSAKVIDAIKEINVRPSRCRIVNVVEDALGKLNVGEAIRIDKRYAKFGVSSYIDSYHMTEAVANLLNNAVEAIQAARREEGEIRIEIDAEGDWATIAVTDNGTGIEKKARKQIFNAFYTTKSKHENWGIGLSYVNRIVKAHLGFITVTSEKGKYTTFRILLPVDGEGSTSLNGGYTGWGGSRHD</sequence>
<dbReference type="Proteomes" id="UP000256977">
    <property type="component" value="Unassembled WGS sequence"/>
</dbReference>
<dbReference type="AlphaFoldDB" id="A0A3D9JTZ6"/>
<keyword evidence="3" id="KW-0597">Phosphoprotein</keyword>
<dbReference type="Pfam" id="PF02518">
    <property type="entry name" value="HATPase_c"/>
    <property type="match status" value="1"/>
</dbReference>
<keyword evidence="9" id="KW-0812">Transmembrane</keyword>
<dbReference type="GO" id="GO:0004673">
    <property type="term" value="F:protein histidine kinase activity"/>
    <property type="evidence" value="ECO:0007669"/>
    <property type="project" value="UniProtKB-EC"/>
</dbReference>
<dbReference type="SMART" id="SM00387">
    <property type="entry name" value="HATPase_c"/>
    <property type="match status" value="1"/>
</dbReference>
<comment type="caution">
    <text evidence="11">The sequence shown here is derived from an EMBL/GenBank/DDBJ whole genome shotgun (WGS) entry which is preliminary data.</text>
</comment>
<dbReference type="GO" id="GO:0005524">
    <property type="term" value="F:ATP binding"/>
    <property type="evidence" value="ECO:0007669"/>
    <property type="project" value="UniProtKB-KW"/>
</dbReference>